<gene>
    <name evidence="1" type="ORF">M9978_12840</name>
</gene>
<proteinExistence type="predicted"/>
<evidence type="ECO:0000313" key="1">
    <source>
        <dbReference type="EMBL" id="MCP3731314.1"/>
    </source>
</evidence>
<evidence type="ECO:0000313" key="2">
    <source>
        <dbReference type="Proteomes" id="UP001139451"/>
    </source>
</evidence>
<dbReference type="Gene3D" id="1.10.10.10">
    <property type="entry name" value="Winged helix-like DNA-binding domain superfamily/Winged helix DNA-binding domain"/>
    <property type="match status" value="1"/>
</dbReference>
<dbReference type="AlphaFoldDB" id="A0A9X2HPB3"/>
<dbReference type="RefSeq" id="WP_254293803.1">
    <property type="nucleotide sequence ID" value="NZ_JAMLDX010000009.1"/>
</dbReference>
<organism evidence="1 2">
    <name type="scientific">Sphingomonas tagetis</name>
    <dbReference type="NCBI Taxonomy" id="2949092"/>
    <lineage>
        <taxon>Bacteria</taxon>
        <taxon>Pseudomonadati</taxon>
        <taxon>Pseudomonadota</taxon>
        <taxon>Alphaproteobacteria</taxon>
        <taxon>Sphingomonadales</taxon>
        <taxon>Sphingomonadaceae</taxon>
        <taxon>Sphingomonas</taxon>
    </lineage>
</organism>
<dbReference type="EMBL" id="JAMLDX010000009">
    <property type="protein sequence ID" value="MCP3731314.1"/>
    <property type="molecule type" value="Genomic_DNA"/>
</dbReference>
<dbReference type="Proteomes" id="UP001139451">
    <property type="component" value="Unassembled WGS sequence"/>
</dbReference>
<sequence>MPEQRGSDLPEIAQLARRMHRVIGGVLGMELYSAPAWDMLLDLYLRDERKPISLTSLCGASTTAPRTGLNTINRMVARGLLVRSPDPDDGRRIHVRLSEDTTAMLDTCFAELRTLLR</sequence>
<reference evidence="1" key="1">
    <citation type="submission" date="2022-05" db="EMBL/GenBank/DDBJ databases">
        <title>Sphingomonas sp. strain MG17 Genome sequencing and assembly.</title>
        <authorList>
            <person name="Kim I."/>
        </authorList>
    </citation>
    <scope>NUCLEOTIDE SEQUENCE</scope>
    <source>
        <strain evidence="1">MG17</strain>
    </source>
</reference>
<keyword evidence="2" id="KW-1185">Reference proteome</keyword>
<protein>
    <submittedName>
        <fullName evidence="1">MarR family winged helix-turn-helix transcriptional regulator</fullName>
    </submittedName>
</protein>
<dbReference type="InterPro" id="IPR036390">
    <property type="entry name" value="WH_DNA-bd_sf"/>
</dbReference>
<accession>A0A9X2HPB3</accession>
<dbReference type="SUPFAM" id="SSF46785">
    <property type="entry name" value="Winged helix' DNA-binding domain"/>
    <property type="match status" value="1"/>
</dbReference>
<comment type="caution">
    <text evidence="1">The sequence shown here is derived from an EMBL/GenBank/DDBJ whole genome shotgun (WGS) entry which is preliminary data.</text>
</comment>
<name>A0A9X2HPB3_9SPHN</name>
<dbReference type="InterPro" id="IPR036388">
    <property type="entry name" value="WH-like_DNA-bd_sf"/>
</dbReference>